<evidence type="ECO:0000313" key="1">
    <source>
        <dbReference type="EMBL" id="KAH0466488.1"/>
    </source>
</evidence>
<dbReference type="EMBL" id="JAGFBR010000005">
    <property type="protein sequence ID" value="KAH0466488.1"/>
    <property type="molecule type" value="Genomic_DNA"/>
</dbReference>
<name>A0AAV7HGA3_DENCH</name>
<evidence type="ECO:0000313" key="2">
    <source>
        <dbReference type="Proteomes" id="UP000775213"/>
    </source>
</evidence>
<protein>
    <submittedName>
        <fullName evidence="1">Uncharacterized protein</fullName>
    </submittedName>
</protein>
<comment type="caution">
    <text evidence="1">The sequence shown here is derived from an EMBL/GenBank/DDBJ whole genome shotgun (WGS) entry which is preliminary data.</text>
</comment>
<dbReference type="AlphaFoldDB" id="A0AAV7HGA3"/>
<gene>
    <name evidence="1" type="ORF">IEQ34_003726</name>
</gene>
<accession>A0AAV7HGA3</accession>
<keyword evidence="2" id="KW-1185">Reference proteome</keyword>
<reference evidence="1 2" key="1">
    <citation type="journal article" date="2021" name="Hortic Res">
        <title>Chromosome-scale assembly of the Dendrobium chrysotoxum genome enhances the understanding of orchid evolution.</title>
        <authorList>
            <person name="Zhang Y."/>
            <person name="Zhang G.Q."/>
            <person name="Zhang D."/>
            <person name="Liu X.D."/>
            <person name="Xu X.Y."/>
            <person name="Sun W.H."/>
            <person name="Yu X."/>
            <person name="Zhu X."/>
            <person name="Wang Z.W."/>
            <person name="Zhao X."/>
            <person name="Zhong W.Y."/>
            <person name="Chen H."/>
            <person name="Yin W.L."/>
            <person name="Huang T."/>
            <person name="Niu S.C."/>
            <person name="Liu Z.J."/>
        </authorList>
    </citation>
    <scope>NUCLEOTIDE SEQUENCE [LARGE SCALE GENOMIC DNA]</scope>
    <source>
        <strain evidence="1">Lindl</strain>
    </source>
</reference>
<dbReference type="Proteomes" id="UP000775213">
    <property type="component" value="Unassembled WGS sequence"/>
</dbReference>
<organism evidence="1 2">
    <name type="scientific">Dendrobium chrysotoxum</name>
    <name type="common">Orchid</name>
    <dbReference type="NCBI Taxonomy" id="161865"/>
    <lineage>
        <taxon>Eukaryota</taxon>
        <taxon>Viridiplantae</taxon>
        <taxon>Streptophyta</taxon>
        <taxon>Embryophyta</taxon>
        <taxon>Tracheophyta</taxon>
        <taxon>Spermatophyta</taxon>
        <taxon>Magnoliopsida</taxon>
        <taxon>Liliopsida</taxon>
        <taxon>Asparagales</taxon>
        <taxon>Orchidaceae</taxon>
        <taxon>Epidendroideae</taxon>
        <taxon>Malaxideae</taxon>
        <taxon>Dendrobiinae</taxon>
        <taxon>Dendrobium</taxon>
    </lineage>
</organism>
<sequence>MVIEATMHCPLVSVLQRIGSSKGFDGGGLTYASKFIPFTRDGDRKRFDDVASTITSNSLAMIHKKFHLPNEMLIIAPKRSDRAHAPPSGLAAVYEMVLHASLRFPPAPKFLDIFKACGVTLPQFLCRAITLIVGLVVFFRECGATLTIEYL</sequence>
<proteinExistence type="predicted"/>